<keyword evidence="1" id="KW-0812">Transmembrane</keyword>
<evidence type="ECO:0000313" key="3">
    <source>
        <dbReference type="EMBL" id="OIQ75246.1"/>
    </source>
</evidence>
<keyword evidence="1" id="KW-0472">Membrane</keyword>
<dbReference type="InterPro" id="IPR018649">
    <property type="entry name" value="SHOCT"/>
</dbReference>
<organism evidence="3">
    <name type="scientific">mine drainage metagenome</name>
    <dbReference type="NCBI Taxonomy" id="410659"/>
    <lineage>
        <taxon>unclassified sequences</taxon>
        <taxon>metagenomes</taxon>
        <taxon>ecological metagenomes</taxon>
    </lineage>
</organism>
<protein>
    <recommendedName>
        <fullName evidence="2">SHOCT domain-containing protein</fullName>
    </recommendedName>
</protein>
<gene>
    <name evidence="3" type="ORF">GALL_430870</name>
</gene>
<feature type="domain" description="SHOCT" evidence="2">
    <location>
        <begin position="55"/>
        <end position="81"/>
    </location>
</feature>
<keyword evidence="1" id="KW-1133">Transmembrane helix</keyword>
<sequence length="83" mass="9658">MWFNHPWGYGYGYGMMGGFGWLFMILFLLVILAVLIGLFRYLGSGYHTGPTQSRTALDILNERYARGEIDRDEYQQKRGDLRS</sequence>
<reference evidence="3" key="1">
    <citation type="submission" date="2016-10" db="EMBL/GenBank/DDBJ databases">
        <title>Sequence of Gallionella enrichment culture.</title>
        <authorList>
            <person name="Poehlein A."/>
            <person name="Muehling M."/>
            <person name="Daniel R."/>
        </authorList>
    </citation>
    <scope>NUCLEOTIDE SEQUENCE</scope>
</reference>
<dbReference type="EMBL" id="MLJW01002228">
    <property type="protein sequence ID" value="OIQ75246.1"/>
    <property type="molecule type" value="Genomic_DNA"/>
</dbReference>
<dbReference type="AlphaFoldDB" id="A0A1J5PUF7"/>
<accession>A0A1J5PUF7</accession>
<evidence type="ECO:0000256" key="1">
    <source>
        <dbReference type="SAM" id="Phobius"/>
    </source>
</evidence>
<name>A0A1J5PUF7_9ZZZZ</name>
<feature type="transmembrane region" description="Helical" evidence="1">
    <location>
        <begin position="20"/>
        <end position="42"/>
    </location>
</feature>
<evidence type="ECO:0000259" key="2">
    <source>
        <dbReference type="Pfam" id="PF09851"/>
    </source>
</evidence>
<proteinExistence type="predicted"/>
<dbReference type="Pfam" id="PF09851">
    <property type="entry name" value="SHOCT"/>
    <property type="match status" value="1"/>
</dbReference>
<comment type="caution">
    <text evidence="3">The sequence shown here is derived from an EMBL/GenBank/DDBJ whole genome shotgun (WGS) entry which is preliminary data.</text>
</comment>